<dbReference type="Proteomes" id="UP000188543">
    <property type="component" value="Unassembled WGS sequence"/>
</dbReference>
<organism evidence="2 3">
    <name type="scientific">Burkholderia cenocepacia</name>
    <dbReference type="NCBI Taxonomy" id="95486"/>
    <lineage>
        <taxon>Bacteria</taxon>
        <taxon>Pseudomonadati</taxon>
        <taxon>Pseudomonadota</taxon>
        <taxon>Betaproteobacteria</taxon>
        <taxon>Burkholderiales</taxon>
        <taxon>Burkholderiaceae</taxon>
        <taxon>Burkholderia</taxon>
        <taxon>Burkholderia cepacia complex</taxon>
    </lineage>
</organism>
<dbReference type="OrthoDB" id="9791261at2"/>
<dbReference type="SUPFAM" id="SSF56954">
    <property type="entry name" value="Outer membrane efflux proteins (OEP)"/>
    <property type="match status" value="1"/>
</dbReference>
<comment type="similarity">
    <text evidence="1">Belongs to the outer membrane factor (OMF) (TC 1.B.17) family.</text>
</comment>
<dbReference type="AlphaFoldDB" id="A0A1V2W1J2"/>
<dbReference type="InterPro" id="IPR010131">
    <property type="entry name" value="MdtP/NodT-like"/>
</dbReference>
<evidence type="ECO:0000313" key="3">
    <source>
        <dbReference type="Proteomes" id="UP000188543"/>
    </source>
</evidence>
<dbReference type="PANTHER" id="PTHR30203:SF24">
    <property type="entry name" value="BLR4935 PROTEIN"/>
    <property type="match status" value="1"/>
</dbReference>
<dbReference type="Gene3D" id="1.20.1600.10">
    <property type="entry name" value="Outer membrane efflux proteins (OEP)"/>
    <property type="match status" value="1"/>
</dbReference>
<evidence type="ECO:0000313" key="2">
    <source>
        <dbReference type="EMBL" id="ONU83850.1"/>
    </source>
</evidence>
<name>A0A1V2W1J2_9BURK</name>
<dbReference type="GO" id="GO:0015562">
    <property type="term" value="F:efflux transmembrane transporter activity"/>
    <property type="evidence" value="ECO:0007669"/>
    <property type="project" value="InterPro"/>
</dbReference>
<dbReference type="EMBL" id="MUTJ01000057">
    <property type="protein sequence ID" value="ONU83850.1"/>
    <property type="molecule type" value="Genomic_DNA"/>
</dbReference>
<dbReference type="InterPro" id="IPR003423">
    <property type="entry name" value="OMP_efflux"/>
</dbReference>
<gene>
    <name evidence="2" type="ORF">A8E72_18725</name>
</gene>
<protein>
    <submittedName>
        <fullName evidence="2">Divalent cation transporter</fullName>
    </submittedName>
</protein>
<comment type="caution">
    <text evidence="2">The sequence shown here is derived from an EMBL/GenBank/DDBJ whole genome shotgun (WGS) entry which is preliminary data.</text>
</comment>
<dbReference type="RefSeq" id="WP_027813545.1">
    <property type="nucleotide sequence ID" value="NZ_CADETL010000036.1"/>
</dbReference>
<dbReference type="PROSITE" id="PS51257">
    <property type="entry name" value="PROKAR_LIPOPROTEIN"/>
    <property type="match status" value="1"/>
</dbReference>
<sequence>MRRTLSFVFIAFAGMAGCTTYHPEPIAPAQLARQFEERTLASEALQAYVARETGHDVTPWPPAVWNREMLTLAAFYYSPALDLARAQWSTANAGIDVANAIPNPVLQLPFQYNTPNPGPGAPFTWGPSLDIPIETAHKRGYRVDQANHLSEAARLNIVNAAWSVRAQVRDAMLALYAARERMAFLSAKADAERQITVMSRHRLAVGQYSQPDVDAAVLADTQAQSELAAARSAEQDALAQLAAAIGVPVTVLDRVTLDLSAFDTVPPAPPATDAQRAAIFHRADLRASLADYAAAESALQLEVAKQYPDIHLGSGYTYDTGTNKIGFGLAGITLPIFDQNQGGIREAEAKRKEAATRTGALQDRILGDLAHALARYRASLEALQLSDAHLASARRQLESQAAAFASGNADRLTFTQAKADYQTSKSAHLDAVVAVQQAAGALEDAMQQPLGHEAVSDTLSEETP</sequence>
<dbReference type="Pfam" id="PF02321">
    <property type="entry name" value="OEP"/>
    <property type="match status" value="2"/>
</dbReference>
<dbReference type="PANTHER" id="PTHR30203">
    <property type="entry name" value="OUTER MEMBRANE CATION EFFLUX PROTEIN"/>
    <property type="match status" value="1"/>
</dbReference>
<reference evidence="2 3" key="1">
    <citation type="submission" date="2016-08" db="EMBL/GenBank/DDBJ databases">
        <authorList>
            <person name="Seilhamer J.J."/>
        </authorList>
    </citation>
    <scope>NUCLEOTIDE SEQUENCE [LARGE SCALE GENOMIC DNA]</scope>
    <source>
        <strain evidence="2 3">VC14762</strain>
    </source>
</reference>
<evidence type="ECO:0000256" key="1">
    <source>
        <dbReference type="ARBA" id="ARBA00007613"/>
    </source>
</evidence>
<accession>A0A1V2W1J2</accession>
<proteinExistence type="inferred from homology"/>